<gene>
    <name evidence="2" type="ORF">SCHPADRAFT_895100</name>
</gene>
<dbReference type="Proteomes" id="UP000053477">
    <property type="component" value="Unassembled WGS sequence"/>
</dbReference>
<evidence type="ECO:0000313" key="2">
    <source>
        <dbReference type="EMBL" id="KLO06877.1"/>
    </source>
</evidence>
<dbReference type="InParanoid" id="A0A0H2R6A2"/>
<reference evidence="2 3" key="1">
    <citation type="submission" date="2015-04" db="EMBL/GenBank/DDBJ databases">
        <title>Complete genome sequence of Schizopora paradoxa KUC8140, a cosmopolitan wood degrader in East Asia.</title>
        <authorList>
            <consortium name="DOE Joint Genome Institute"/>
            <person name="Min B."/>
            <person name="Park H."/>
            <person name="Jang Y."/>
            <person name="Kim J.-J."/>
            <person name="Kim K.H."/>
            <person name="Pangilinan J."/>
            <person name="Lipzen A."/>
            <person name="Riley R."/>
            <person name="Grigoriev I.V."/>
            <person name="Spatafora J.W."/>
            <person name="Choi I.-G."/>
        </authorList>
    </citation>
    <scope>NUCLEOTIDE SEQUENCE [LARGE SCALE GENOMIC DNA]</scope>
    <source>
        <strain evidence="2 3">KUC8140</strain>
    </source>
</reference>
<dbReference type="EMBL" id="KQ086176">
    <property type="protein sequence ID" value="KLO06877.1"/>
    <property type="molecule type" value="Genomic_DNA"/>
</dbReference>
<sequence length="227" mass="25193">MSFLEDEALHVDASAWIEAAQSRKKATPHSLSPQMKQTYTQCRIRDSKNIDVVKGPGIPNPALLEIRRRQLPMKDSFLAFYMLVRAGKGTLNKEGGIAQAEIKRLHAHMTTKAASKTNAPSPRAGDNASPRKRIKEQRFIIGDKCLEDTRGAAKSPPLMIFWTYCESSSIHTPDLRTGCISKQEGSGSKVVTSDPSVNGKPSRASIIYWITRKYRKQVGESYAYPAT</sequence>
<keyword evidence="3" id="KW-1185">Reference proteome</keyword>
<name>A0A0H2R6A2_9AGAM</name>
<evidence type="ECO:0000313" key="3">
    <source>
        <dbReference type="Proteomes" id="UP000053477"/>
    </source>
</evidence>
<evidence type="ECO:0000256" key="1">
    <source>
        <dbReference type="SAM" id="MobiDB-lite"/>
    </source>
</evidence>
<proteinExistence type="predicted"/>
<protein>
    <submittedName>
        <fullName evidence="2">Uncharacterized protein</fullName>
    </submittedName>
</protein>
<feature type="region of interest" description="Disordered" evidence="1">
    <location>
        <begin position="109"/>
        <end position="133"/>
    </location>
</feature>
<accession>A0A0H2R6A2</accession>
<organism evidence="2 3">
    <name type="scientific">Schizopora paradoxa</name>
    <dbReference type="NCBI Taxonomy" id="27342"/>
    <lineage>
        <taxon>Eukaryota</taxon>
        <taxon>Fungi</taxon>
        <taxon>Dikarya</taxon>
        <taxon>Basidiomycota</taxon>
        <taxon>Agaricomycotina</taxon>
        <taxon>Agaricomycetes</taxon>
        <taxon>Hymenochaetales</taxon>
        <taxon>Schizoporaceae</taxon>
        <taxon>Schizopora</taxon>
    </lineage>
</organism>
<dbReference type="AlphaFoldDB" id="A0A0H2R6A2"/>